<evidence type="ECO:0000313" key="1">
    <source>
        <dbReference type="EMBL" id="EGP94735.1"/>
    </source>
</evidence>
<sequence>MTSGTLFGENFICGTWEFTGHQTFEFNTEQTTCDNTAKTILSPTDSNAYPLVTFYLQNTGFTNDILVTGKSIGNDINATFTGFTGNLNFTLVEVTPTTGVEII</sequence>
<evidence type="ECO:0000313" key="2">
    <source>
        <dbReference type="Proteomes" id="UP000004440"/>
    </source>
</evidence>
<name>F9CVA9_9ARCH</name>
<proteinExistence type="predicted"/>
<reference evidence="1 2" key="1">
    <citation type="journal article" date="2011" name="J. Bacteriol.">
        <title>Genome Sequence of an Ammonia-Oxidizing Soil Archaeon, "Candidatus Nitrosoarchaeum koreensis" MY1.</title>
        <authorList>
            <person name="Kim B.K."/>
            <person name="Jung M.Y."/>
            <person name="Yu D.S."/>
            <person name="Park S.J."/>
            <person name="Oh T.K."/>
            <person name="Rhee S.K."/>
            <person name="Kim J.F."/>
        </authorList>
    </citation>
    <scope>NUCLEOTIDE SEQUENCE [LARGE SCALE GENOMIC DNA]</scope>
    <source>
        <strain evidence="1 2">MY1</strain>
    </source>
</reference>
<dbReference type="AlphaFoldDB" id="F9CVA9"/>
<gene>
    <name evidence="1" type="ORF">MY1_1991</name>
</gene>
<organism evidence="1 2">
    <name type="scientific">Nitrosarchaeum koreense MY1</name>
    <dbReference type="NCBI Taxonomy" id="1001994"/>
    <lineage>
        <taxon>Archaea</taxon>
        <taxon>Nitrososphaerota</taxon>
        <taxon>Nitrososphaeria</taxon>
        <taxon>Nitrosopumilales</taxon>
        <taxon>Nitrosopumilaceae</taxon>
        <taxon>Nitrosarchaeum</taxon>
    </lineage>
</organism>
<comment type="caution">
    <text evidence="1">The sequence shown here is derived from an EMBL/GenBank/DDBJ whole genome shotgun (WGS) entry which is preliminary data.</text>
</comment>
<dbReference type="Proteomes" id="UP000004440">
    <property type="component" value="Unassembled WGS sequence"/>
</dbReference>
<dbReference type="RefSeq" id="WP_007551784.1">
    <property type="nucleotide sequence ID" value="NZ_AFPU01000001.1"/>
</dbReference>
<keyword evidence="2" id="KW-1185">Reference proteome</keyword>
<dbReference type="EMBL" id="AFPU01000001">
    <property type="protein sequence ID" value="EGP94735.1"/>
    <property type="molecule type" value="Genomic_DNA"/>
</dbReference>
<accession>F9CVA9</accession>
<dbReference type="STRING" id="1001994.MY1_1991"/>
<protein>
    <submittedName>
        <fullName evidence="1">Uncharacterized protein</fullName>
    </submittedName>
</protein>